<organism evidence="3 4">
    <name type="scientific">Polarella glacialis</name>
    <name type="common">Dinoflagellate</name>
    <dbReference type="NCBI Taxonomy" id="89957"/>
    <lineage>
        <taxon>Eukaryota</taxon>
        <taxon>Sar</taxon>
        <taxon>Alveolata</taxon>
        <taxon>Dinophyceae</taxon>
        <taxon>Suessiales</taxon>
        <taxon>Suessiaceae</taxon>
        <taxon>Polarella</taxon>
    </lineage>
</organism>
<protein>
    <recommendedName>
        <fullName evidence="2">Sacsin/Nov domain-containing protein</fullName>
    </recommendedName>
</protein>
<evidence type="ECO:0000313" key="4">
    <source>
        <dbReference type="Proteomes" id="UP000626109"/>
    </source>
</evidence>
<dbReference type="PANTHER" id="PTHR46919">
    <property type="entry name" value="ZINC FINGER, C3HC4 TYPE (RING FINGER) FAMILY PROTEIN"/>
    <property type="match status" value="1"/>
</dbReference>
<dbReference type="Pfam" id="PF25794">
    <property type="entry name" value="SACS"/>
    <property type="match status" value="1"/>
</dbReference>
<evidence type="ECO:0000256" key="1">
    <source>
        <dbReference type="SAM" id="MobiDB-lite"/>
    </source>
</evidence>
<dbReference type="PANTHER" id="PTHR46919:SF2">
    <property type="entry name" value="SACSIN"/>
    <property type="match status" value="1"/>
</dbReference>
<dbReference type="AlphaFoldDB" id="A0A813I9V7"/>
<dbReference type="InterPro" id="IPR058210">
    <property type="entry name" value="SACS/Nov_dom"/>
</dbReference>
<sequence length="484" mass="53152">MFKELLQNADDAQATEVHFVWDWRSFGTQSLMSPDMARWQGPCLWVHNSTFSAQDFENITRLGAMQNKGSGSSRASQIGRFGLGFNSVYSCSDLPSILSDDVVLFLDPHVRHLRAMGASAAKPGIKLRFLKIDVLDKFRDQFEPYHGMFGCDLTSSTPFQGTLIRLPLRTAETAKTSDICNMVATPASAMETLAAFREAAAQCLIFLQHVKKIQFCWIPAEAPPGAQPIAPPDVRAQDALQYRRLFSSRTLPQSKERRSFIDDLLGRIGLAATPTAGLPPAKPFVAFNLVESTRWSIVPGARQSRETQSGERTDAWRLYLQHDDPEDSAWAECRGDAGNEPIEDSVEENSAEDTPLADETPAEEESSLGENSPLVAKASSAAVPVAQKRRGLDFVPFAGLAVCLTRQLAKDEPRICCFLPLPIQSSLPFLINANFVLRDPTSPSRLDLDRGGNQQAGSWLVEPMIHALLEEQAAALHTARLGSA</sequence>
<feature type="compositionally biased region" description="Acidic residues" evidence="1">
    <location>
        <begin position="341"/>
        <end position="351"/>
    </location>
</feature>
<dbReference type="NCBIfam" id="NF047352">
    <property type="entry name" value="P_loop_sacsin"/>
    <property type="match status" value="1"/>
</dbReference>
<dbReference type="EMBL" id="CAJNNW010004718">
    <property type="protein sequence ID" value="CAE8646679.1"/>
    <property type="molecule type" value="Genomic_DNA"/>
</dbReference>
<evidence type="ECO:0000313" key="3">
    <source>
        <dbReference type="EMBL" id="CAE8646679.1"/>
    </source>
</evidence>
<comment type="caution">
    <text evidence="3">The sequence shown here is derived from an EMBL/GenBank/DDBJ whole genome shotgun (WGS) entry which is preliminary data.</text>
</comment>
<feature type="domain" description="Sacsin/Nov" evidence="2">
    <location>
        <begin position="1"/>
        <end position="221"/>
    </location>
</feature>
<proteinExistence type="predicted"/>
<dbReference type="Proteomes" id="UP000626109">
    <property type="component" value="Unassembled WGS sequence"/>
</dbReference>
<evidence type="ECO:0000259" key="2">
    <source>
        <dbReference type="Pfam" id="PF25794"/>
    </source>
</evidence>
<dbReference type="InterPro" id="IPR036890">
    <property type="entry name" value="HATPase_C_sf"/>
</dbReference>
<name>A0A813I9V7_POLGL</name>
<dbReference type="SUPFAM" id="SSF55874">
    <property type="entry name" value="ATPase domain of HSP90 chaperone/DNA topoisomerase II/histidine kinase"/>
    <property type="match status" value="1"/>
</dbReference>
<gene>
    <name evidence="3" type="ORF">PGLA2088_LOCUS5014</name>
</gene>
<reference evidence="3" key="1">
    <citation type="submission" date="2021-02" db="EMBL/GenBank/DDBJ databases">
        <authorList>
            <person name="Dougan E. K."/>
            <person name="Rhodes N."/>
            <person name="Thang M."/>
            <person name="Chan C."/>
        </authorList>
    </citation>
    <scope>NUCLEOTIDE SEQUENCE</scope>
</reference>
<feature type="region of interest" description="Disordered" evidence="1">
    <location>
        <begin position="328"/>
        <end position="373"/>
    </location>
</feature>
<accession>A0A813I9V7</accession>